<dbReference type="PROSITE" id="PS50195">
    <property type="entry name" value="PX"/>
    <property type="match status" value="1"/>
</dbReference>
<dbReference type="InterPro" id="IPR027267">
    <property type="entry name" value="AH/BAR_dom_sf"/>
</dbReference>
<proteinExistence type="inferred from homology"/>
<dbReference type="GO" id="GO:0000422">
    <property type="term" value="P:autophagy of mitochondrion"/>
    <property type="evidence" value="ECO:0007669"/>
    <property type="project" value="TreeGrafter"/>
</dbReference>
<keyword evidence="5" id="KW-0963">Cytoplasm</keyword>
<evidence type="ECO:0000256" key="8">
    <source>
        <dbReference type="SAM" id="Coils"/>
    </source>
</evidence>
<name>A0AAW2I361_9NEOP</name>
<keyword evidence="8" id="KW-0175">Coiled coil</keyword>
<dbReference type="PANTHER" id="PTHR45949">
    <property type="entry name" value="SORTING NEXIN-4"/>
    <property type="match status" value="1"/>
</dbReference>
<dbReference type="GO" id="GO:0032456">
    <property type="term" value="P:endocytic recycling"/>
    <property type="evidence" value="ECO:0007669"/>
    <property type="project" value="TreeGrafter"/>
</dbReference>
<dbReference type="CDD" id="cd06860">
    <property type="entry name" value="PX_SNX7_30_like"/>
    <property type="match status" value="1"/>
</dbReference>
<evidence type="ECO:0000256" key="1">
    <source>
        <dbReference type="ARBA" id="ARBA00004184"/>
    </source>
</evidence>
<gene>
    <name evidence="11" type="ORF">PYX00_004293</name>
</gene>
<dbReference type="SUPFAM" id="SSF64268">
    <property type="entry name" value="PX domain"/>
    <property type="match status" value="1"/>
</dbReference>
<dbReference type="GO" id="GO:0015031">
    <property type="term" value="P:protein transport"/>
    <property type="evidence" value="ECO:0007669"/>
    <property type="project" value="TreeGrafter"/>
</dbReference>
<dbReference type="PANTHER" id="PTHR45949:SF2">
    <property type="entry name" value="SORTING NEXIN-4"/>
    <property type="match status" value="1"/>
</dbReference>
<comment type="caution">
    <text evidence="11">The sequence shown here is derived from an EMBL/GenBank/DDBJ whole genome shotgun (WGS) entry which is preliminary data.</text>
</comment>
<dbReference type="Gene3D" id="3.30.1520.10">
    <property type="entry name" value="Phox-like domain"/>
    <property type="match status" value="1"/>
</dbReference>
<organism evidence="11">
    <name type="scientific">Menopon gallinae</name>
    <name type="common">poultry shaft louse</name>
    <dbReference type="NCBI Taxonomy" id="328185"/>
    <lineage>
        <taxon>Eukaryota</taxon>
        <taxon>Metazoa</taxon>
        <taxon>Ecdysozoa</taxon>
        <taxon>Arthropoda</taxon>
        <taxon>Hexapoda</taxon>
        <taxon>Insecta</taxon>
        <taxon>Pterygota</taxon>
        <taxon>Neoptera</taxon>
        <taxon>Paraneoptera</taxon>
        <taxon>Psocodea</taxon>
        <taxon>Troctomorpha</taxon>
        <taxon>Phthiraptera</taxon>
        <taxon>Amblycera</taxon>
        <taxon>Menoponidae</taxon>
        <taxon>Menopon</taxon>
    </lineage>
</organism>
<evidence type="ECO:0000259" key="10">
    <source>
        <dbReference type="PROSITE" id="PS50195"/>
    </source>
</evidence>
<keyword evidence="7" id="KW-0472">Membrane</keyword>
<dbReference type="InterPro" id="IPR036871">
    <property type="entry name" value="PX_dom_sf"/>
</dbReference>
<evidence type="ECO:0000313" key="11">
    <source>
        <dbReference type="EMBL" id="KAL0276800.1"/>
    </source>
</evidence>
<evidence type="ECO:0000256" key="5">
    <source>
        <dbReference type="ARBA" id="ARBA00022490"/>
    </source>
</evidence>
<comment type="subcellular location">
    <subcellularLocation>
        <location evidence="2">Cytoplasm</location>
    </subcellularLocation>
    <subcellularLocation>
        <location evidence="1">Endomembrane system</location>
        <topology evidence="1">Peripheral membrane protein</topology>
    </subcellularLocation>
</comment>
<feature type="region of interest" description="Disordered" evidence="9">
    <location>
        <begin position="1"/>
        <end position="26"/>
    </location>
</feature>
<evidence type="ECO:0000256" key="3">
    <source>
        <dbReference type="ARBA" id="ARBA00010883"/>
    </source>
</evidence>
<protein>
    <recommendedName>
        <fullName evidence="10">PX domain-containing protein</fullName>
    </recommendedName>
</protein>
<evidence type="ECO:0000256" key="6">
    <source>
        <dbReference type="ARBA" id="ARBA00023121"/>
    </source>
</evidence>
<dbReference type="AlphaFoldDB" id="A0AAW2I361"/>
<feature type="domain" description="PX" evidence="10">
    <location>
        <begin position="69"/>
        <end position="189"/>
    </location>
</feature>
<evidence type="ECO:0000256" key="4">
    <source>
        <dbReference type="ARBA" id="ARBA00022448"/>
    </source>
</evidence>
<accession>A0AAW2I361</accession>
<dbReference type="InterPro" id="IPR001683">
    <property type="entry name" value="PX_dom"/>
</dbReference>
<dbReference type="GO" id="GO:0000407">
    <property type="term" value="C:phagophore assembly site"/>
    <property type="evidence" value="ECO:0007669"/>
    <property type="project" value="TreeGrafter"/>
</dbReference>
<keyword evidence="4" id="KW-0813">Transport</keyword>
<dbReference type="GO" id="GO:0035091">
    <property type="term" value="F:phosphatidylinositol binding"/>
    <property type="evidence" value="ECO:0007669"/>
    <property type="project" value="InterPro"/>
</dbReference>
<reference evidence="11" key="1">
    <citation type="journal article" date="2024" name="Gigascience">
        <title>Chromosome-level genome of the poultry shaft louse Menopon gallinae provides insight into the host-switching and adaptive evolution of parasitic lice.</title>
        <authorList>
            <person name="Xu Y."/>
            <person name="Ma L."/>
            <person name="Liu S."/>
            <person name="Liang Y."/>
            <person name="Liu Q."/>
            <person name="He Z."/>
            <person name="Tian L."/>
            <person name="Duan Y."/>
            <person name="Cai W."/>
            <person name="Li H."/>
            <person name="Song F."/>
        </authorList>
    </citation>
    <scope>NUCLEOTIDE SEQUENCE</scope>
    <source>
        <strain evidence="11">Cailab_2023a</strain>
    </source>
</reference>
<feature type="coiled-coil region" evidence="8">
    <location>
        <begin position="329"/>
        <end position="360"/>
    </location>
</feature>
<evidence type="ECO:0000256" key="2">
    <source>
        <dbReference type="ARBA" id="ARBA00004496"/>
    </source>
</evidence>
<comment type="similarity">
    <text evidence="3">Belongs to the sorting nexin family.</text>
</comment>
<dbReference type="GO" id="GO:0061709">
    <property type="term" value="P:reticulophagy"/>
    <property type="evidence" value="ECO:0007669"/>
    <property type="project" value="TreeGrafter"/>
</dbReference>
<dbReference type="GO" id="GO:0005769">
    <property type="term" value="C:early endosome"/>
    <property type="evidence" value="ECO:0007669"/>
    <property type="project" value="TreeGrafter"/>
</dbReference>
<evidence type="ECO:0000256" key="9">
    <source>
        <dbReference type="SAM" id="MobiDB-lite"/>
    </source>
</evidence>
<dbReference type="EMBL" id="JARGDH010000002">
    <property type="protein sequence ID" value="KAL0276800.1"/>
    <property type="molecule type" value="Genomic_DNA"/>
</dbReference>
<evidence type="ECO:0000256" key="7">
    <source>
        <dbReference type="ARBA" id="ARBA00023136"/>
    </source>
</evidence>
<dbReference type="Pfam" id="PF00787">
    <property type="entry name" value="PX"/>
    <property type="match status" value="1"/>
</dbReference>
<sequence length="375" mass="42966">MAESLECDTSEKLDTDKSTTLPNDRTLDLENDSDISLSLEGSVVASPSIESFSTLPEAESSLNLCEDTPDLAVRVDNPQKHFDLFETYITFRVTTKTTRAEFETTDYCVRRRYNDFSWLRQHLVEEYPTHFIPPLPVKHSIIGQLDRYGRDFVTARMAALQTFLTRVVKHPILSSAACFKCFLTASNEEFQQVRKLTTSNVIAKKFSDSLSTLATLHIEPQRPPEMTKLNEYLAVLSDKLSHICKISQRIHKERTEKLSELLELKAIFQQWAGSESDLTDPLCEVASAVDKVKQSLQNVVLDTENFILTQPLKEYLLYTEAVKEALVRRDNIEINYRLLAEALEKKKQEKEELLAGGKRVQFTYVVDKDCNRNQR</sequence>
<keyword evidence="6" id="KW-0446">Lipid-binding</keyword>
<dbReference type="SMART" id="SM00312">
    <property type="entry name" value="PX"/>
    <property type="match status" value="1"/>
</dbReference>
<dbReference type="GO" id="GO:0034727">
    <property type="term" value="P:piecemeal microautophagy of the nucleus"/>
    <property type="evidence" value="ECO:0007669"/>
    <property type="project" value="TreeGrafter"/>
</dbReference>
<dbReference type="Gene3D" id="1.20.1270.60">
    <property type="entry name" value="Arfaptin homology (AH) domain/BAR domain"/>
    <property type="match status" value="1"/>
</dbReference>